<feature type="transmembrane region" description="Helical" evidence="6">
    <location>
        <begin position="66"/>
        <end position="87"/>
    </location>
</feature>
<dbReference type="Proteomes" id="UP000663855">
    <property type="component" value="Unassembled WGS sequence"/>
</dbReference>
<feature type="transmembrane region" description="Helical" evidence="6">
    <location>
        <begin position="187"/>
        <end position="209"/>
    </location>
</feature>
<feature type="transmembrane region" description="Helical" evidence="6">
    <location>
        <begin position="120"/>
        <end position="143"/>
    </location>
</feature>
<dbReference type="Gene3D" id="1.20.1250.20">
    <property type="entry name" value="MFS general substrate transporter like domains"/>
    <property type="match status" value="1"/>
</dbReference>
<dbReference type="InterPro" id="IPR011701">
    <property type="entry name" value="MFS"/>
</dbReference>
<evidence type="ECO:0000256" key="2">
    <source>
        <dbReference type="ARBA" id="ARBA00022448"/>
    </source>
</evidence>
<evidence type="ECO:0000256" key="3">
    <source>
        <dbReference type="ARBA" id="ARBA00022692"/>
    </source>
</evidence>
<reference evidence="8" key="1">
    <citation type="submission" date="2021-02" db="EMBL/GenBank/DDBJ databases">
        <authorList>
            <person name="Nowell W R."/>
        </authorList>
    </citation>
    <scope>NUCLEOTIDE SEQUENCE</scope>
</reference>
<feature type="transmembrane region" description="Helical" evidence="6">
    <location>
        <begin position="262"/>
        <end position="287"/>
    </location>
</feature>
<dbReference type="Pfam" id="PF07690">
    <property type="entry name" value="MFS_1"/>
    <property type="match status" value="1"/>
</dbReference>
<evidence type="ECO:0000256" key="6">
    <source>
        <dbReference type="SAM" id="Phobius"/>
    </source>
</evidence>
<dbReference type="PANTHER" id="PTHR43791">
    <property type="entry name" value="PERMEASE-RELATED"/>
    <property type="match status" value="1"/>
</dbReference>
<keyword evidence="2" id="KW-0813">Transport</keyword>
<dbReference type="Proteomes" id="UP000663834">
    <property type="component" value="Unassembled WGS sequence"/>
</dbReference>
<keyword evidence="5 6" id="KW-0472">Membrane</keyword>
<dbReference type="EMBL" id="CAJNOW010011798">
    <property type="protein sequence ID" value="CAF1603318.1"/>
    <property type="molecule type" value="Genomic_DNA"/>
</dbReference>
<dbReference type="AlphaFoldDB" id="A0A815E1U4"/>
<evidence type="ECO:0000256" key="1">
    <source>
        <dbReference type="ARBA" id="ARBA00004141"/>
    </source>
</evidence>
<feature type="transmembrane region" description="Helical" evidence="6">
    <location>
        <begin position="387"/>
        <end position="407"/>
    </location>
</feature>
<feature type="domain" description="Major facilitator superfamily (MFS) profile" evidence="7">
    <location>
        <begin position="27"/>
        <end position="442"/>
    </location>
</feature>
<keyword evidence="4 6" id="KW-1133">Transmembrane helix</keyword>
<evidence type="ECO:0000259" key="7">
    <source>
        <dbReference type="PROSITE" id="PS50850"/>
    </source>
</evidence>
<evidence type="ECO:0000313" key="9">
    <source>
        <dbReference type="EMBL" id="CAF1603318.1"/>
    </source>
</evidence>
<keyword evidence="3 6" id="KW-0812">Transmembrane</keyword>
<dbReference type="GO" id="GO:0022857">
    <property type="term" value="F:transmembrane transporter activity"/>
    <property type="evidence" value="ECO:0007669"/>
    <property type="project" value="InterPro"/>
</dbReference>
<dbReference type="PANTHER" id="PTHR43791:SF36">
    <property type="entry name" value="TRANSPORTER, PUTATIVE (AFU_ORTHOLOGUE AFUA_6G08340)-RELATED"/>
    <property type="match status" value="1"/>
</dbReference>
<feature type="transmembrane region" description="Helical" evidence="6">
    <location>
        <begin position="329"/>
        <end position="347"/>
    </location>
</feature>
<feature type="transmembrane region" description="Helical" evidence="6">
    <location>
        <begin position="299"/>
        <end position="317"/>
    </location>
</feature>
<protein>
    <recommendedName>
        <fullName evidence="7">Major facilitator superfamily (MFS) profile domain-containing protein</fullName>
    </recommendedName>
</protein>
<dbReference type="GO" id="GO:0016020">
    <property type="term" value="C:membrane"/>
    <property type="evidence" value="ECO:0007669"/>
    <property type="project" value="UniProtKB-SubCell"/>
</dbReference>
<feature type="transmembrane region" description="Helical" evidence="6">
    <location>
        <begin position="155"/>
        <end position="175"/>
    </location>
</feature>
<feature type="transmembrane region" description="Helical" evidence="6">
    <location>
        <begin position="94"/>
        <end position="114"/>
    </location>
</feature>
<feature type="transmembrane region" description="Helical" evidence="6">
    <location>
        <begin position="28"/>
        <end position="46"/>
    </location>
</feature>
<dbReference type="InterPro" id="IPR036259">
    <property type="entry name" value="MFS_trans_sf"/>
</dbReference>
<proteinExistence type="predicted"/>
<evidence type="ECO:0000313" key="10">
    <source>
        <dbReference type="Proteomes" id="UP000663855"/>
    </source>
</evidence>
<dbReference type="PROSITE" id="PS50850">
    <property type="entry name" value="MFS"/>
    <property type="match status" value="1"/>
</dbReference>
<organism evidence="8 10">
    <name type="scientific">Rotaria magnacalcarata</name>
    <dbReference type="NCBI Taxonomy" id="392030"/>
    <lineage>
        <taxon>Eukaryota</taxon>
        <taxon>Metazoa</taxon>
        <taxon>Spiralia</taxon>
        <taxon>Gnathifera</taxon>
        <taxon>Rotifera</taxon>
        <taxon>Eurotatoria</taxon>
        <taxon>Bdelloidea</taxon>
        <taxon>Philodinida</taxon>
        <taxon>Philodinidae</taxon>
        <taxon>Rotaria</taxon>
    </lineage>
</organism>
<dbReference type="SUPFAM" id="SSF103473">
    <property type="entry name" value="MFS general substrate transporter"/>
    <property type="match status" value="1"/>
</dbReference>
<feature type="transmembrane region" description="Helical" evidence="6">
    <location>
        <begin position="353"/>
        <end position="375"/>
    </location>
</feature>
<dbReference type="OrthoDB" id="10023423at2759"/>
<dbReference type="EMBL" id="CAJNOV010008004">
    <property type="protein sequence ID" value="CAF1305305.1"/>
    <property type="molecule type" value="Genomic_DNA"/>
</dbReference>
<gene>
    <name evidence="8" type="ORF">CJN711_LOCUS17149</name>
    <name evidence="9" type="ORF">KQP761_LOCUS22539</name>
</gene>
<name>A0A815E1U4_9BILA</name>
<comment type="caution">
    <text evidence="8">The sequence shown here is derived from an EMBL/GenBank/DDBJ whole genome shotgun (WGS) entry which is preliminary data.</text>
</comment>
<accession>A0A815E1U4</accession>
<evidence type="ECO:0000313" key="8">
    <source>
        <dbReference type="EMBL" id="CAF1305305.1"/>
    </source>
</evidence>
<comment type="subcellular location">
    <subcellularLocation>
        <location evidence="1">Membrane</location>
        <topology evidence="1">Multi-pass membrane protein</topology>
    </subcellularLocation>
</comment>
<evidence type="ECO:0000256" key="5">
    <source>
        <dbReference type="ARBA" id="ARBA00023136"/>
    </source>
</evidence>
<feature type="transmembrane region" description="Helical" evidence="6">
    <location>
        <begin position="419"/>
        <end position="438"/>
    </location>
</feature>
<dbReference type="InterPro" id="IPR020846">
    <property type="entry name" value="MFS_dom"/>
</dbReference>
<evidence type="ECO:0000256" key="4">
    <source>
        <dbReference type="ARBA" id="ARBA00022989"/>
    </source>
</evidence>
<sequence length="476" mass="53845">MATVEETIEEQRLQRAIRQLIRKLDKRLIPFLMLLEFSAFGSQMITGHTELTTFKADLKLSSIDESLAVTLLYAAYLFFGIPSFVLLRFLGTKIYLSLCMILWGTIMISTAFVTNAEQLFAVRFLLGMVTSGYFSGLTIYLSLWYRRAEHKMRISFFHIGSILGCAYGSIVSYGFTKIGSFSGLRDWQWIFILEGLPIIVLGIIIYIFLGNIPETVQWLNNSEKELLTNILREDGGKANDAPVSEHWISWRQVKYALTDWRIYLYILIGIGIVTPMLCFTLVLPSLLDGVNASASVTHLMVAPMYVIASITCLLGSYSSSRYNEHGLHTAFWLFVSFIGFIVLVIVGDQSKTAIYISSCIVCCGIYTAYPIALSWLTKNIGGHTKRAMAICCFVAMCQIGGIIKIIIYREDDKPTYRRGHSICAGVIAVALLSTFILHRSLMKENQRRQILSLDEYNREETIEEPCDKHPGFRYVL</sequence>